<dbReference type="OrthoDB" id="66144at2759"/>
<dbReference type="Pfam" id="PF13489">
    <property type="entry name" value="Methyltransf_23"/>
    <property type="match status" value="1"/>
</dbReference>
<dbReference type="Proteomes" id="UP000799776">
    <property type="component" value="Unassembled WGS sequence"/>
</dbReference>
<dbReference type="AlphaFoldDB" id="A0A9P4HZ32"/>
<protein>
    <submittedName>
        <fullName evidence="2">S-adenosyl-L-methionine-dependent methyltransferase</fullName>
    </submittedName>
</protein>
<dbReference type="GO" id="GO:0032259">
    <property type="term" value="P:methylation"/>
    <property type="evidence" value="ECO:0007669"/>
    <property type="project" value="UniProtKB-KW"/>
</dbReference>
<keyword evidence="2" id="KW-0489">Methyltransferase</keyword>
<feature type="compositionally biased region" description="Polar residues" evidence="1">
    <location>
        <begin position="63"/>
        <end position="75"/>
    </location>
</feature>
<feature type="compositionally biased region" description="Low complexity" evidence="1">
    <location>
        <begin position="25"/>
        <end position="36"/>
    </location>
</feature>
<evidence type="ECO:0000256" key="1">
    <source>
        <dbReference type="SAM" id="MobiDB-lite"/>
    </source>
</evidence>
<reference evidence="2" key="1">
    <citation type="journal article" date="2020" name="Stud. Mycol.">
        <title>101 Dothideomycetes genomes: a test case for predicting lifestyles and emergence of pathogens.</title>
        <authorList>
            <person name="Haridas S."/>
            <person name="Albert R."/>
            <person name="Binder M."/>
            <person name="Bloem J."/>
            <person name="Labutti K."/>
            <person name="Salamov A."/>
            <person name="Andreopoulos B."/>
            <person name="Baker S."/>
            <person name="Barry K."/>
            <person name="Bills G."/>
            <person name="Bluhm B."/>
            <person name="Cannon C."/>
            <person name="Castanera R."/>
            <person name="Culley D."/>
            <person name="Daum C."/>
            <person name="Ezra D."/>
            <person name="Gonzalez J."/>
            <person name="Henrissat B."/>
            <person name="Kuo A."/>
            <person name="Liang C."/>
            <person name="Lipzen A."/>
            <person name="Lutzoni F."/>
            <person name="Magnuson J."/>
            <person name="Mondo S."/>
            <person name="Nolan M."/>
            <person name="Ohm R."/>
            <person name="Pangilinan J."/>
            <person name="Park H.-J."/>
            <person name="Ramirez L."/>
            <person name="Alfaro M."/>
            <person name="Sun H."/>
            <person name="Tritt A."/>
            <person name="Yoshinaga Y."/>
            <person name="Zwiers L.-H."/>
            <person name="Turgeon B."/>
            <person name="Goodwin S."/>
            <person name="Spatafora J."/>
            <person name="Crous P."/>
            <person name="Grigoriev I."/>
        </authorList>
    </citation>
    <scope>NUCLEOTIDE SEQUENCE</scope>
    <source>
        <strain evidence="2">CBS 121410</strain>
    </source>
</reference>
<keyword evidence="2" id="KW-0808">Transferase</keyword>
<dbReference type="InterPro" id="IPR029063">
    <property type="entry name" value="SAM-dependent_MTases_sf"/>
</dbReference>
<sequence length="374" mass="40234">MTQPSLHLTFDTSLIDLGSQTHTLTSSFSTTDTDPATEPDDQHQPPPPTSPSLSDNPLPHTLQPVSPSNPRETNYTTTHSLYNAWAPTYDTTPNILQAVDDLELETLLPEFLDLIPVPSSTTANANANANAASCRNNPLRLLDLGCGTGRNTTKLLAHDWSTKNVEAVEVVGVDASPAMLSVARRKLSRFLPRGGSGNAVESATFSPFTASAEVRVNLRLVRRDVFNPDADDGGWDGDGMPEAGTVHAVVSTLVVEHVPLEVFFGTVRRLLVRGGVVLLTGMHEDMGGRGEGGTGAGFVRGGRDGDGVKVRGESFVHGVGEVVGEAEKWGFSVVGGVREGVVEGERMREMGIGEKWEKWVGWRVWFGIVFKKVR</sequence>
<proteinExistence type="predicted"/>
<dbReference type="PANTHER" id="PTHR43464">
    <property type="entry name" value="METHYLTRANSFERASE"/>
    <property type="match status" value="1"/>
</dbReference>
<gene>
    <name evidence="2" type="ORF">K490DRAFT_73352</name>
</gene>
<feature type="region of interest" description="Disordered" evidence="1">
    <location>
        <begin position="25"/>
        <end position="75"/>
    </location>
</feature>
<dbReference type="GO" id="GO:0010420">
    <property type="term" value="F:polyprenyldihydroxybenzoate methyltransferase activity"/>
    <property type="evidence" value="ECO:0007669"/>
    <property type="project" value="TreeGrafter"/>
</dbReference>
<organism evidence="2 3">
    <name type="scientific">Saccharata proteae CBS 121410</name>
    <dbReference type="NCBI Taxonomy" id="1314787"/>
    <lineage>
        <taxon>Eukaryota</taxon>
        <taxon>Fungi</taxon>
        <taxon>Dikarya</taxon>
        <taxon>Ascomycota</taxon>
        <taxon>Pezizomycotina</taxon>
        <taxon>Dothideomycetes</taxon>
        <taxon>Dothideomycetes incertae sedis</taxon>
        <taxon>Botryosphaeriales</taxon>
        <taxon>Saccharataceae</taxon>
        <taxon>Saccharata</taxon>
    </lineage>
</organism>
<dbReference type="SUPFAM" id="SSF53335">
    <property type="entry name" value="S-adenosyl-L-methionine-dependent methyltransferases"/>
    <property type="match status" value="1"/>
</dbReference>
<accession>A0A9P4HZ32</accession>
<name>A0A9P4HZ32_9PEZI</name>
<dbReference type="Gene3D" id="3.40.50.150">
    <property type="entry name" value="Vaccinia Virus protein VP39"/>
    <property type="match status" value="1"/>
</dbReference>
<evidence type="ECO:0000313" key="3">
    <source>
        <dbReference type="Proteomes" id="UP000799776"/>
    </source>
</evidence>
<dbReference type="EMBL" id="ML978718">
    <property type="protein sequence ID" value="KAF2087860.1"/>
    <property type="molecule type" value="Genomic_DNA"/>
</dbReference>
<keyword evidence="3" id="KW-1185">Reference proteome</keyword>
<dbReference type="CDD" id="cd02440">
    <property type="entry name" value="AdoMet_MTases"/>
    <property type="match status" value="1"/>
</dbReference>
<comment type="caution">
    <text evidence="2">The sequence shown here is derived from an EMBL/GenBank/DDBJ whole genome shotgun (WGS) entry which is preliminary data.</text>
</comment>
<dbReference type="PANTHER" id="PTHR43464:SF52">
    <property type="entry name" value="PUTATIVE-RELATED"/>
    <property type="match status" value="1"/>
</dbReference>
<evidence type="ECO:0000313" key="2">
    <source>
        <dbReference type="EMBL" id="KAF2087860.1"/>
    </source>
</evidence>